<dbReference type="Pfam" id="PF00119">
    <property type="entry name" value="ATP-synt_A"/>
    <property type="match status" value="1"/>
</dbReference>
<dbReference type="GO" id="GO:0046933">
    <property type="term" value="F:proton-transporting ATP synthase activity, rotational mechanism"/>
    <property type="evidence" value="ECO:0007669"/>
    <property type="project" value="UniProtKB-UniRule"/>
</dbReference>
<evidence type="ECO:0000256" key="7">
    <source>
        <dbReference type="ARBA" id="ARBA00022989"/>
    </source>
</evidence>
<accession>A0A174ZF53</accession>
<evidence type="ECO:0000256" key="12">
    <source>
        <dbReference type="RuleBase" id="RU000483"/>
    </source>
</evidence>
<keyword evidence="3 11" id="KW-0813">Transport</keyword>
<name>A0A174ZF53_9FIRM</name>
<evidence type="ECO:0000256" key="10">
    <source>
        <dbReference type="ARBA" id="ARBA00023310"/>
    </source>
</evidence>
<evidence type="ECO:0000256" key="8">
    <source>
        <dbReference type="ARBA" id="ARBA00023065"/>
    </source>
</evidence>
<keyword evidence="4 11" id="KW-0138">CF(0)</keyword>
<evidence type="ECO:0000256" key="4">
    <source>
        <dbReference type="ARBA" id="ARBA00022547"/>
    </source>
</evidence>
<dbReference type="OrthoDB" id="9789241at2"/>
<dbReference type="SUPFAM" id="SSF81336">
    <property type="entry name" value="F1F0 ATP synthase subunit A"/>
    <property type="match status" value="1"/>
</dbReference>
<comment type="similarity">
    <text evidence="2 11 12">Belongs to the ATPase A chain family.</text>
</comment>
<comment type="function">
    <text evidence="11 12">Key component of the proton channel; it plays a direct role in the translocation of protons across the membrane.</text>
</comment>
<feature type="transmembrane region" description="Helical" evidence="11">
    <location>
        <begin position="116"/>
        <end position="134"/>
    </location>
</feature>
<dbReference type="CDD" id="cd00310">
    <property type="entry name" value="ATP-synt_Fo_a_6"/>
    <property type="match status" value="1"/>
</dbReference>
<evidence type="ECO:0000256" key="9">
    <source>
        <dbReference type="ARBA" id="ARBA00023136"/>
    </source>
</evidence>
<dbReference type="PANTHER" id="PTHR42823">
    <property type="entry name" value="ATP SYNTHASE SUBUNIT A, CHLOROPLASTIC"/>
    <property type="match status" value="1"/>
</dbReference>
<dbReference type="PRINTS" id="PR00123">
    <property type="entry name" value="ATPASEA"/>
</dbReference>
<dbReference type="HAMAP" id="MF_01393">
    <property type="entry name" value="ATP_synth_a_bact"/>
    <property type="match status" value="1"/>
</dbReference>
<dbReference type="InterPro" id="IPR045082">
    <property type="entry name" value="ATP_syn_F0_a_bact/chloroplast"/>
</dbReference>
<evidence type="ECO:0000256" key="3">
    <source>
        <dbReference type="ARBA" id="ARBA00022448"/>
    </source>
</evidence>
<dbReference type="GO" id="GO:0042777">
    <property type="term" value="P:proton motive force-driven plasma membrane ATP synthesis"/>
    <property type="evidence" value="ECO:0007669"/>
    <property type="project" value="TreeGrafter"/>
</dbReference>
<dbReference type="InterPro" id="IPR000568">
    <property type="entry name" value="ATP_synth_F0_asu"/>
</dbReference>
<dbReference type="PANTHER" id="PTHR42823:SF3">
    <property type="entry name" value="ATP SYNTHASE SUBUNIT A, CHLOROPLASTIC"/>
    <property type="match status" value="1"/>
</dbReference>
<organism evidence="13 14">
    <name type="scientific">[Eubacterium] siraeum</name>
    <dbReference type="NCBI Taxonomy" id="39492"/>
    <lineage>
        <taxon>Bacteria</taxon>
        <taxon>Bacillati</taxon>
        <taxon>Bacillota</taxon>
        <taxon>Clostridia</taxon>
        <taxon>Eubacteriales</taxon>
        <taxon>Oscillospiraceae</taxon>
        <taxon>Oscillospiraceae incertae sedis</taxon>
    </lineage>
</organism>
<evidence type="ECO:0000256" key="1">
    <source>
        <dbReference type="ARBA" id="ARBA00004141"/>
    </source>
</evidence>
<dbReference type="Gene3D" id="1.20.120.220">
    <property type="entry name" value="ATP synthase, F0 complex, subunit A"/>
    <property type="match status" value="1"/>
</dbReference>
<reference evidence="13 14" key="1">
    <citation type="submission" date="2015-09" db="EMBL/GenBank/DDBJ databases">
        <authorList>
            <consortium name="Pathogen Informatics"/>
        </authorList>
    </citation>
    <scope>NUCLEOTIDE SEQUENCE [LARGE SCALE GENOMIC DNA]</scope>
    <source>
        <strain evidence="13 14">2789STDY5834928</strain>
    </source>
</reference>
<dbReference type="NCBIfam" id="TIGR01131">
    <property type="entry name" value="ATP_synt_6_or_A"/>
    <property type="match status" value="1"/>
</dbReference>
<evidence type="ECO:0000313" key="14">
    <source>
        <dbReference type="Proteomes" id="UP000095662"/>
    </source>
</evidence>
<dbReference type="EMBL" id="CZBY01000008">
    <property type="protein sequence ID" value="CUQ85925.1"/>
    <property type="molecule type" value="Genomic_DNA"/>
</dbReference>
<feature type="transmembrane region" description="Helical" evidence="11">
    <location>
        <begin position="36"/>
        <end position="56"/>
    </location>
</feature>
<proteinExistence type="inferred from homology"/>
<dbReference type="STRING" id="39492.ERS852540_01194"/>
<protein>
    <recommendedName>
        <fullName evidence="11 12">ATP synthase subunit a</fullName>
    </recommendedName>
    <alternativeName>
        <fullName evidence="11">ATP synthase F0 sector subunit a</fullName>
    </alternativeName>
    <alternativeName>
        <fullName evidence="11">F-ATPase subunit 6</fullName>
    </alternativeName>
</protein>
<keyword evidence="10 11" id="KW-0066">ATP synthesis</keyword>
<evidence type="ECO:0000256" key="5">
    <source>
        <dbReference type="ARBA" id="ARBA00022692"/>
    </source>
</evidence>
<dbReference type="GO" id="GO:0045259">
    <property type="term" value="C:proton-transporting ATP synthase complex"/>
    <property type="evidence" value="ECO:0007669"/>
    <property type="project" value="UniProtKB-KW"/>
</dbReference>
<keyword evidence="9 11" id="KW-0472">Membrane</keyword>
<dbReference type="GO" id="GO:0005886">
    <property type="term" value="C:plasma membrane"/>
    <property type="evidence" value="ECO:0007669"/>
    <property type="project" value="UniProtKB-SubCell"/>
</dbReference>
<sequence>MTDLIKPMAEFSVEGPLKSISFDIGSYNVVISESIVVQWIVMLVLGIVFFILGRNLKVRSTSRRQMAAEYLVNFFNNMVRDTMGEKYRKYTPYIGGLFCFSILSSLMGLFGFRCPTSDLSVIAAWGITTFVLTLRNKLKTGGIKGYLKGFIEPMPFMLPFNIIGDIANPVSQTLRHFANILAGSVIGGLIYFALGQVANGLASIGIPAVCSLYFDLFSAFIQAYIFCTLTMAYVSMAECGDD</sequence>
<feature type="transmembrane region" description="Helical" evidence="11">
    <location>
        <begin position="177"/>
        <end position="198"/>
    </location>
</feature>
<keyword evidence="7 11" id="KW-1133">Transmembrane helix</keyword>
<keyword evidence="8 11" id="KW-0406">Ion transport</keyword>
<evidence type="ECO:0000256" key="2">
    <source>
        <dbReference type="ARBA" id="ARBA00006810"/>
    </source>
</evidence>
<dbReference type="InterPro" id="IPR035908">
    <property type="entry name" value="F0_ATP_A_sf"/>
</dbReference>
<feature type="transmembrane region" description="Helical" evidence="11">
    <location>
        <begin position="204"/>
        <end position="226"/>
    </location>
</feature>
<keyword evidence="6 11" id="KW-0375">Hydrogen ion transport</keyword>
<dbReference type="AlphaFoldDB" id="A0A174ZF53"/>
<evidence type="ECO:0000313" key="13">
    <source>
        <dbReference type="EMBL" id="CUQ85925.1"/>
    </source>
</evidence>
<evidence type="ECO:0000256" key="11">
    <source>
        <dbReference type="HAMAP-Rule" id="MF_01393"/>
    </source>
</evidence>
<gene>
    <name evidence="11 13" type="primary">atpB</name>
    <name evidence="13" type="ORF">ERS852540_01194</name>
</gene>
<dbReference type="Proteomes" id="UP000095662">
    <property type="component" value="Unassembled WGS sequence"/>
</dbReference>
<feature type="transmembrane region" description="Helical" evidence="11">
    <location>
        <begin position="90"/>
        <end position="110"/>
    </location>
</feature>
<comment type="subcellular location">
    <subcellularLocation>
        <location evidence="11 12">Cell membrane</location>
        <topology evidence="11 12">Multi-pass membrane protein</topology>
    </subcellularLocation>
    <subcellularLocation>
        <location evidence="1">Membrane</location>
        <topology evidence="1">Multi-pass membrane protein</topology>
    </subcellularLocation>
</comment>
<keyword evidence="11" id="KW-1003">Cell membrane</keyword>
<evidence type="ECO:0000256" key="6">
    <source>
        <dbReference type="ARBA" id="ARBA00022781"/>
    </source>
</evidence>
<keyword evidence="5 11" id="KW-0812">Transmembrane</keyword>